<comment type="caution">
    <text evidence="1">The sequence shown here is derived from an EMBL/GenBank/DDBJ whole genome shotgun (WGS) entry which is preliminary data.</text>
</comment>
<protein>
    <submittedName>
        <fullName evidence="1">Uncharacterized protein</fullName>
    </submittedName>
</protein>
<evidence type="ECO:0000313" key="2">
    <source>
        <dbReference type="Proteomes" id="UP001054252"/>
    </source>
</evidence>
<name>A0AAV5IF56_9ROSI</name>
<evidence type="ECO:0000313" key="1">
    <source>
        <dbReference type="EMBL" id="GKV00561.1"/>
    </source>
</evidence>
<reference evidence="1 2" key="1">
    <citation type="journal article" date="2021" name="Commun. Biol.">
        <title>The genome of Shorea leprosula (Dipterocarpaceae) highlights the ecological relevance of drought in aseasonal tropical rainforests.</title>
        <authorList>
            <person name="Ng K.K.S."/>
            <person name="Kobayashi M.J."/>
            <person name="Fawcett J.A."/>
            <person name="Hatakeyama M."/>
            <person name="Paape T."/>
            <person name="Ng C.H."/>
            <person name="Ang C.C."/>
            <person name="Tnah L.H."/>
            <person name="Lee C.T."/>
            <person name="Nishiyama T."/>
            <person name="Sese J."/>
            <person name="O'Brien M.J."/>
            <person name="Copetti D."/>
            <person name="Mohd Noor M.I."/>
            <person name="Ong R.C."/>
            <person name="Putra M."/>
            <person name="Sireger I.Z."/>
            <person name="Indrioko S."/>
            <person name="Kosugi Y."/>
            <person name="Izuno A."/>
            <person name="Isagi Y."/>
            <person name="Lee S.L."/>
            <person name="Shimizu K.K."/>
        </authorList>
    </citation>
    <scope>NUCLEOTIDE SEQUENCE [LARGE SCALE GENOMIC DNA]</scope>
    <source>
        <strain evidence="1">214</strain>
    </source>
</reference>
<dbReference type="EMBL" id="BPVZ01000015">
    <property type="protein sequence ID" value="GKV00561.1"/>
    <property type="molecule type" value="Genomic_DNA"/>
</dbReference>
<dbReference type="PANTHER" id="PTHR38224:SF1">
    <property type="entry name" value="PHLOEM SPECIFIC PROTEIN"/>
    <property type="match status" value="1"/>
</dbReference>
<keyword evidence="2" id="KW-1185">Reference proteome</keyword>
<sequence>MGRSLDSISNDFHTHITMVERTPSLLTDVPQYPNVHKVFKNTGYNQEELDQSQQQQQSSDKAKKGFVLCKWKTFQAK</sequence>
<proteinExistence type="predicted"/>
<dbReference type="PANTHER" id="PTHR38224">
    <property type="entry name" value="PHLOEM SPECIFIC PROTEIN"/>
    <property type="match status" value="1"/>
</dbReference>
<dbReference type="AlphaFoldDB" id="A0AAV5IF56"/>
<gene>
    <name evidence="1" type="ORF">SLEP1_g13230</name>
</gene>
<dbReference type="Proteomes" id="UP001054252">
    <property type="component" value="Unassembled WGS sequence"/>
</dbReference>
<accession>A0AAV5IF56</accession>
<organism evidence="1 2">
    <name type="scientific">Rubroshorea leprosula</name>
    <dbReference type="NCBI Taxonomy" id="152421"/>
    <lineage>
        <taxon>Eukaryota</taxon>
        <taxon>Viridiplantae</taxon>
        <taxon>Streptophyta</taxon>
        <taxon>Embryophyta</taxon>
        <taxon>Tracheophyta</taxon>
        <taxon>Spermatophyta</taxon>
        <taxon>Magnoliopsida</taxon>
        <taxon>eudicotyledons</taxon>
        <taxon>Gunneridae</taxon>
        <taxon>Pentapetalae</taxon>
        <taxon>rosids</taxon>
        <taxon>malvids</taxon>
        <taxon>Malvales</taxon>
        <taxon>Dipterocarpaceae</taxon>
        <taxon>Rubroshorea</taxon>
    </lineage>
</organism>